<evidence type="ECO:0000256" key="6">
    <source>
        <dbReference type="ARBA" id="ARBA00022519"/>
    </source>
</evidence>
<feature type="domain" description="AAA" evidence="19">
    <location>
        <begin position="539"/>
        <end position="675"/>
    </location>
</feature>
<evidence type="ECO:0000256" key="1">
    <source>
        <dbReference type="ARBA" id="ARBA00004429"/>
    </source>
</evidence>
<feature type="domain" description="Tyrosine-protein kinase G-rich" evidence="20">
    <location>
        <begin position="393"/>
        <end position="464"/>
    </location>
</feature>
<keyword evidence="10" id="KW-0418">Kinase</keyword>
<evidence type="ECO:0000313" key="21">
    <source>
        <dbReference type="EMBL" id="KIC58438.1"/>
    </source>
</evidence>
<keyword evidence="8 17" id="KW-0812">Transmembrane</keyword>
<feature type="coiled-coil region" evidence="16">
    <location>
        <begin position="346"/>
        <end position="411"/>
    </location>
</feature>
<evidence type="ECO:0000256" key="8">
    <source>
        <dbReference type="ARBA" id="ARBA00022692"/>
    </source>
</evidence>
<keyword evidence="14" id="KW-0829">Tyrosine-protein kinase</keyword>
<evidence type="ECO:0000256" key="13">
    <source>
        <dbReference type="ARBA" id="ARBA00023136"/>
    </source>
</evidence>
<evidence type="ECO:0000256" key="2">
    <source>
        <dbReference type="ARBA" id="ARBA00007316"/>
    </source>
</evidence>
<comment type="caution">
    <text evidence="21">The sequence shown here is derived from an EMBL/GenBank/DDBJ whole genome shotgun (WGS) entry which is preliminary data.</text>
</comment>
<keyword evidence="5" id="KW-1003">Cell membrane</keyword>
<keyword evidence="9" id="KW-0547">Nucleotide-binding</keyword>
<dbReference type="AlphaFoldDB" id="A0A0B4DW14"/>
<organism evidence="21 22">
    <name type="scientific">Brevundimonas nasdae</name>
    <dbReference type="NCBI Taxonomy" id="172043"/>
    <lineage>
        <taxon>Bacteria</taxon>
        <taxon>Pseudomonadati</taxon>
        <taxon>Pseudomonadota</taxon>
        <taxon>Alphaproteobacteria</taxon>
        <taxon>Caulobacterales</taxon>
        <taxon>Caulobacteraceae</taxon>
        <taxon>Brevundimonas</taxon>
    </lineage>
</organism>
<sequence>MTETGVPSASPSAAEAFSLRNLINIFRRRVRLFGGVALLVFLAALLVTARATPRYTAQAQVMLNVRQSQVLDSQQVLSNLPAETGVVDSEVEVLQSRDLARQVAEVLRLENDPEFNWVLREPGGLGAFIAKVQGKALPRPTPPTTPEAIQLGRERAASALRGGLTVQRMGLTYIIGVNFTSLNPEKSARIANAFAGQYIANQVSDKGGANRQANTFLEARLNQLRGEVQSAEAAVEAYRSANNLLTSSGATLTEQEVSTYNQQLATAQADQAVEEARLRAARSQLARGSTGGDVGEALQSSVVGQLRGQRSTVAARVADLQARYGPEWPALLRARQELAAIDGQIQAEIQRVISNLEARVQVARDRTASLQSTLGRTRGTLASNNAASVRLNELERNAQSVRTLYEGLLERYQETTNQSGNETADSRLLQAAQASGAPSSPNVPVNLVLGFILALGCGLAAVVLVELMDDGLITSEDVQRRLGLPMLGTVPLMMSIADRKDRRMAPTEYLLNRPLSAFAESFRTLRTSIMYAKLGSAAKVVVVTSALPGEGKTTTAVCLAISAAQAGLKVVIVDCDIRRRNVSRLLGVDADHGLLDVLDGSMTLADVLLKGEASGAWVLPTAKRDFTPREVFNTPEMAALLSRLREDFDMVILDTAPVLAVAETRVLASQADAVMFLTRWRKTPAKAAEAALRSLEQSDATVAGAVLTQVDMQEQARYGYGDPGYYYTAYKGYYTN</sequence>
<evidence type="ECO:0000256" key="3">
    <source>
        <dbReference type="ARBA" id="ARBA00008883"/>
    </source>
</evidence>
<keyword evidence="7" id="KW-0808">Transferase</keyword>
<proteinExistence type="inferred from homology"/>
<dbReference type="EC" id="2.7.10.2" evidence="4"/>
<accession>A0A0B4DW14</accession>
<dbReference type="InterPro" id="IPR032807">
    <property type="entry name" value="GNVR"/>
</dbReference>
<dbReference type="Pfam" id="PF13807">
    <property type="entry name" value="GNVR"/>
    <property type="match status" value="1"/>
</dbReference>
<keyword evidence="12 17" id="KW-1133">Transmembrane helix</keyword>
<dbReference type="GO" id="GO:0004715">
    <property type="term" value="F:non-membrane spanning protein tyrosine kinase activity"/>
    <property type="evidence" value="ECO:0007669"/>
    <property type="project" value="UniProtKB-EC"/>
</dbReference>
<dbReference type="Proteomes" id="UP000031166">
    <property type="component" value="Unassembled WGS sequence"/>
</dbReference>
<evidence type="ECO:0000313" key="22">
    <source>
        <dbReference type="Proteomes" id="UP000031166"/>
    </source>
</evidence>
<reference evidence="21 22" key="1">
    <citation type="submission" date="2014-12" db="EMBL/GenBank/DDBJ databases">
        <title>Genome sequencing of Brevundimonas nasdae TPW30.</title>
        <authorList>
            <person name="Tan P.W."/>
            <person name="Chan K.-G."/>
        </authorList>
    </citation>
    <scope>NUCLEOTIDE SEQUENCE [LARGE SCALE GENOMIC DNA]</scope>
    <source>
        <strain evidence="21 22">TPW30</strain>
    </source>
</reference>
<keyword evidence="11" id="KW-0067">ATP-binding</keyword>
<evidence type="ECO:0000256" key="4">
    <source>
        <dbReference type="ARBA" id="ARBA00011903"/>
    </source>
</evidence>
<dbReference type="RefSeq" id="WP_039245910.1">
    <property type="nucleotide sequence ID" value="NZ_JWSY01000011.1"/>
</dbReference>
<dbReference type="Pfam" id="PF02706">
    <property type="entry name" value="Wzz"/>
    <property type="match status" value="1"/>
</dbReference>
<dbReference type="PANTHER" id="PTHR32309">
    <property type="entry name" value="TYROSINE-PROTEIN KINASE"/>
    <property type="match status" value="1"/>
</dbReference>
<dbReference type="PANTHER" id="PTHR32309:SF13">
    <property type="entry name" value="FERRIC ENTEROBACTIN TRANSPORT PROTEIN FEPE"/>
    <property type="match status" value="1"/>
</dbReference>
<dbReference type="NCBIfam" id="TIGR01007">
    <property type="entry name" value="eps_fam"/>
    <property type="match status" value="1"/>
</dbReference>
<keyword evidence="6" id="KW-0997">Cell inner membrane</keyword>
<dbReference type="Gene3D" id="3.40.50.300">
    <property type="entry name" value="P-loop containing nucleotide triphosphate hydrolases"/>
    <property type="match status" value="1"/>
</dbReference>
<evidence type="ECO:0000256" key="5">
    <source>
        <dbReference type="ARBA" id="ARBA00022475"/>
    </source>
</evidence>
<evidence type="ECO:0000256" key="12">
    <source>
        <dbReference type="ARBA" id="ARBA00022989"/>
    </source>
</evidence>
<dbReference type="InterPro" id="IPR005702">
    <property type="entry name" value="Wzc-like_C"/>
</dbReference>
<dbReference type="SUPFAM" id="SSF52540">
    <property type="entry name" value="P-loop containing nucleoside triphosphate hydrolases"/>
    <property type="match status" value="1"/>
</dbReference>
<feature type="coiled-coil region" evidence="16">
    <location>
        <begin position="214"/>
        <end position="241"/>
    </location>
</feature>
<comment type="catalytic activity">
    <reaction evidence="15">
        <text>L-tyrosyl-[protein] + ATP = O-phospho-L-tyrosyl-[protein] + ADP + H(+)</text>
        <dbReference type="Rhea" id="RHEA:10596"/>
        <dbReference type="Rhea" id="RHEA-COMP:10136"/>
        <dbReference type="Rhea" id="RHEA-COMP:20101"/>
        <dbReference type="ChEBI" id="CHEBI:15378"/>
        <dbReference type="ChEBI" id="CHEBI:30616"/>
        <dbReference type="ChEBI" id="CHEBI:46858"/>
        <dbReference type="ChEBI" id="CHEBI:61978"/>
        <dbReference type="ChEBI" id="CHEBI:456216"/>
        <dbReference type="EC" id="2.7.10.2"/>
    </reaction>
</comment>
<gene>
    <name evidence="21" type="ORF">RM53_08540</name>
</gene>
<dbReference type="GO" id="GO:0005886">
    <property type="term" value="C:plasma membrane"/>
    <property type="evidence" value="ECO:0007669"/>
    <property type="project" value="UniProtKB-SubCell"/>
</dbReference>
<dbReference type="CDD" id="cd05387">
    <property type="entry name" value="BY-kinase"/>
    <property type="match status" value="1"/>
</dbReference>
<keyword evidence="16" id="KW-0175">Coiled coil</keyword>
<evidence type="ECO:0000259" key="20">
    <source>
        <dbReference type="Pfam" id="PF13807"/>
    </source>
</evidence>
<dbReference type="InterPro" id="IPR027417">
    <property type="entry name" value="P-loop_NTPase"/>
</dbReference>
<keyword evidence="13 17" id="KW-0472">Membrane</keyword>
<dbReference type="STRING" id="172043.RM53_08540"/>
<feature type="transmembrane region" description="Helical" evidence="17">
    <location>
        <begin position="30"/>
        <end position="49"/>
    </location>
</feature>
<comment type="similarity">
    <text evidence="3">Belongs to the etk/wzc family.</text>
</comment>
<evidence type="ECO:0000259" key="19">
    <source>
        <dbReference type="Pfam" id="PF13614"/>
    </source>
</evidence>
<comment type="subcellular location">
    <subcellularLocation>
        <location evidence="1">Cell inner membrane</location>
        <topology evidence="1">Multi-pass membrane protein</topology>
    </subcellularLocation>
</comment>
<protein>
    <recommendedName>
        <fullName evidence="4">non-specific protein-tyrosine kinase</fullName>
        <ecNumber evidence="4">2.7.10.2</ecNumber>
    </recommendedName>
</protein>
<evidence type="ECO:0000256" key="9">
    <source>
        <dbReference type="ARBA" id="ARBA00022741"/>
    </source>
</evidence>
<dbReference type="EMBL" id="JWSY01000011">
    <property type="protein sequence ID" value="KIC58438.1"/>
    <property type="molecule type" value="Genomic_DNA"/>
</dbReference>
<evidence type="ECO:0000256" key="17">
    <source>
        <dbReference type="SAM" id="Phobius"/>
    </source>
</evidence>
<dbReference type="GO" id="GO:0005524">
    <property type="term" value="F:ATP binding"/>
    <property type="evidence" value="ECO:0007669"/>
    <property type="project" value="UniProtKB-KW"/>
</dbReference>
<feature type="domain" description="Polysaccharide chain length determinant N-terminal" evidence="18">
    <location>
        <begin position="17"/>
        <end position="104"/>
    </location>
</feature>
<evidence type="ECO:0000256" key="14">
    <source>
        <dbReference type="ARBA" id="ARBA00023137"/>
    </source>
</evidence>
<dbReference type="Pfam" id="PF13614">
    <property type="entry name" value="AAA_31"/>
    <property type="match status" value="1"/>
</dbReference>
<evidence type="ECO:0000256" key="10">
    <source>
        <dbReference type="ARBA" id="ARBA00022777"/>
    </source>
</evidence>
<dbReference type="InterPro" id="IPR025669">
    <property type="entry name" value="AAA_dom"/>
</dbReference>
<evidence type="ECO:0000256" key="16">
    <source>
        <dbReference type="SAM" id="Coils"/>
    </source>
</evidence>
<evidence type="ECO:0000256" key="11">
    <source>
        <dbReference type="ARBA" id="ARBA00022840"/>
    </source>
</evidence>
<dbReference type="InterPro" id="IPR050445">
    <property type="entry name" value="Bact_polysacc_biosynth/exp"/>
</dbReference>
<comment type="similarity">
    <text evidence="2">Belongs to the CpsD/CapB family.</text>
</comment>
<evidence type="ECO:0000259" key="18">
    <source>
        <dbReference type="Pfam" id="PF02706"/>
    </source>
</evidence>
<dbReference type="InterPro" id="IPR003856">
    <property type="entry name" value="LPS_length_determ_N"/>
</dbReference>
<evidence type="ECO:0000256" key="7">
    <source>
        <dbReference type="ARBA" id="ARBA00022679"/>
    </source>
</evidence>
<name>A0A0B4DW14_9CAUL</name>
<evidence type="ECO:0000256" key="15">
    <source>
        <dbReference type="ARBA" id="ARBA00051245"/>
    </source>
</evidence>